<dbReference type="Gene3D" id="3.40.50.10420">
    <property type="entry name" value="NagB/RpiA/CoA transferase-like"/>
    <property type="match status" value="1"/>
</dbReference>
<dbReference type="PIRSF" id="PIRSF006806">
    <property type="entry name" value="FTHF_cligase"/>
    <property type="match status" value="1"/>
</dbReference>
<comment type="cofactor">
    <cofactor evidence="4">
        <name>Mg(2+)</name>
        <dbReference type="ChEBI" id="CHEBI:18420"/>
    </cofactor>
</comment>
<evidence type="ECO:0000313" key="5">
    <source>
        <dbReference type="EMBL" id="WQB99011.1"/>
    </source>
</evidence>
<dbReference type="RefSeq" id="WP_322419109.1">
    <property type="nucleotide sequence ID" value="NZ_CP139858.1"/>
</dbReference>
<keyword evidence="6" id="KW-1185">Reference proteome</keyword>
<name>A0ABZ0VQR1_9HYPH</name>
<evidence type="ECO:0000256" key="4">
    <source>
        <dbReference type="RuleBase" id="RU361279"/>
    </source>
</evidence>
<protein>
    <recommendedName>
        <fullName evidence="4">5-formyltetrahydrofolate cyclo-ligase</fullName>
        <ecNumber evidence="4">6.3.3.2</ecNumber>
    </recommendedName>
</protein>
<evidence type="ECO:0000256" key="2">
    <source>
        <dbReference type="ARBA" id="ARBA00022741"/>
    </source>
</evidence>
<comment type="catalytic activity">
    <reaction evidence="4">
        <text>(6S)-5-formyl-5,6,7,8-tetrahydrofolate + ATP = (6R)-5,10-methenyltetrahydrofolate + ADP + phosphate</text>
        <dbReference type="Rhea" id="RHEA:10488"/>
        <dbReference type="ChEBI" id="CHEBI:30616"/>
        <dbReference type="ChEBI" id="CHEBI:43474"/>
        <dbReference type="ChEBI" id="CHEBI:57455"/>
        <dbReference type="ChEBI" id="CHEBI:57457"/>
        <dbReference type="ChEBI" id="CHEBI:456216"/>
        <dbReference type="EC" id="6.3.3.2"/>
    </reaction>
</comment>
<organism evidence="5 6">
    <name type="scientific">Mesorhizobium huakuii</name>
    <dbReference type="NCBI Taxonomy" id="28104"/>
    <lineage>
        <taxon>Bacteria</taxon>
        <taxon>Pseudomonadati</taxon>
        <taxon>Pseudomonadota</taxon>
        <taxon>Alphaproteobacteria</taxon>
        <taxon>Hyphomicrobiales</taxon>
        <taxon>Phyllobacteriaceae</taxon>
        <taxon>Mesorhizobium</taxon>
    </lineage>
</organism>
<dbReference type="SUPFAM" id="SSF100950">
    <property type="entry name" value="NagB/RpiA/CoA transferase-like"/>
    <property type="match status" value="1"/>
</dbReference>
<dbReference type="InterPro" id="IPR024185">
    <property type="entry name" value="FTHF_cligase-like_sf"/>
</dbReference>
<evidence type="ECO:0000256" key="3">
    <source>
        <dbReference type="ARBA" id="ARBA00022840"/>
    </source>
</evidence>
<evidence type="ECO:0000256" key="1">
    <source>
        <dbReference type="ARBA" id="ARBA00010638"/>
    </source>
</evidence>
<accession>A0ABZ0VQR1</accession>
<evidence type="ECO:0000313" key="6">
    <source>
        <dbReference type="Proteomes" id="UP001322481"/>
    </source>
</evidence>
<sequence>MANDQDDQGPAQYASPPCFMHELDPEFLAPLADWTDVRRWRKAERERLIAARLAVSADARAAMSQRIAEGLDTIIGEIRGRMVSLYWPFRGEPDLRPWMASINERGGRTALPIVVEKGRPLIFRAYKPGDRLEKGVWNIPIPAEGDPVLPEIVIAPIVGIDPAHYRLGYGGGFFDRTLAAMPFKPLVIGVGYELQRIATIHPQPHDIPMDRIVTEA</sequence>
<dbReference type="InterPro" id="IPR037171">
    <property type="entry name" value="NagB/RpiA_transferase-like"/>
</dbReference>
<reference evidence="5 6" key="1">
    <citation type="submission" date="2023-11" db="EMBL/GenBank/DDBJ databases">
        <authorList>
            <person name="Panchal A.K."/>
            <person name="Meaney J.S."/>
            <person name="Karas B.J."/>
            <person name="diCenzo G.C."/>
        </authorList>
    </citation>
    <scope>NUCLEOTIDE SEQUENCE [LARGE SCALE GENOMIC DNA]</scope>
    <source>
        <strain evidence="5 6">NZP2235</strain>
    </source>
</reference>
<dbReference type="PANTHER" id="PTHR23407:SF1">
    <property type="entry name" value="5-FORMYLTETRAHYDROFOLATE CYCLO-LIGASE"/>
    <property type="match status" value="1"/>
</dbReference>
<keyword evidence="2 4" id="KW-0547">Nucleotide-binding</keyword>
<keyword evidence="4" id="KW-0479">Metal-binding</keyword>
<comment type="similarity">
    <text evidence="1 4">Belongs to the 5-formyltetrahydrofolate cyclo-ligase family.</text>
</comment>
<dbReference type="Proteomes" id="UP001322481">
    <property type="component" value="Chromosome"/>
</dbReference>
<dbReference type="EC" id="6.3.3.2" evidence="4"/>
<keyword evidence="5" id="KW-0436">Ligase</keyword>
<keyword evidence="3 4" id="KW-0067">ATP-binding</keyword>
<dbReference type="Pfam" id="PF01812">
    <property type="entry name" value="5-FTHF_cyc-lig"/>
    <property type="match status" value="1"/>
</dbReference>
<dbReference type="EMBL" id="CP139858">
    <property type="protein sequence ID" value="WQB99011.1"/>
    <property type="molecule type" value="Genomic_DNA"/>
</dbReference>
<gene>
    <name evidence="5" type="ORF">U0R22_003181</name>
</gene>
<dbReference type="InterPro" id="IPR002698">
    <property type="entry name" value="FTHF_cligase"/>
</dbReference>
<dbReference type="PANTHER" id="PTHR23407">
    <property type="entry name" value="ATPASE INHIBITOR/5-FORMYLTETRAHYDROFOLATE CYCLO-LIGASE"/>
    <property type="match status" value="1"/>
</dbReference>
<keyword evidence="4" id="KW-0460">Magnesium</keyword>
<dbReference type="GO" id="GO:0030272">
    <property type="term" value="F:5-formyltetrahydrofolate cyclo-ligase activity"/>
    <property type="evidence" value="ECO:0007669"/>
    <property type="project" value="UniProtKB-EC"/>
</dbReference>
<proteinExistence type="inferred from homology"/>
<dbReference type="NCBIfam" id="TIGR02727">
    <property type="entry name" value="MTHFS_bact"/>
    <property type="match status" value="1"/>
</dbReference>